<proteinExistence type="predicted"/>
<protein>
    <submittedName>
        <fullName evidence="1">Uncharacterized protein</fullName>
    </submittedName>
</protein>
<organism evidence="1 2">
    <name type="scientific">Dryococelus australis</name>
    <dbReference type="NCBI Taxonomy" id="614101"/>
    <lineage>
        <taxon>Eukaryota</taxon>
        <taxon>Metazoa</taxon>
        <taxon>Ecdysozoa</taxon>
        <taxon>Arthropoda</taxon>
        <taxon>Hexapoda</taxon>
        <taxon>Insecta</taxon>
        <taxon>Pterygota</taxon>
        <taxon>Neoptera</taxon>
        <taxon>Polyneoptera</taxon>
        <taxon>Phasmatodea</taxon>
        <taxon>Verophasmatodea</taxon>
        <taxon>Anareolatae</taxon>
        <taxon>Phasmatidae</taxon>
        <taxon>Eurycanthinae</taxon>
        <taxon>Dryococelus</taxon>
    </lineage>
</organism>
<comment type="caution">
    <text evidence="1">The sequence shown here is derived from an EMBL/GenBank/DDBJ whole genome shotgun (WGS) entry which is preliminary data.</text>
</comment>
<dbReference type="PANTHER" id="PTHR10773:SF19">
    <property type="match status" value="1"/>
</dbReference>
<accession>A0ABQ9GNY7</accession>
<evidence type="ECO:0000313" key="1">
    <source>
        <dbReference type="EMBL" id="KAJ8873726.1"/>
    </source>
</evidence>
<evidence type="ECO:0000313" key="2">
    <source>
        <dbReference type="Proteomes" id="UP001159363"/>
    </source>
</evidence>
<gene>
    <name evidence="1" type="ORF">PR048_024560</name>
</gene>
<name>A0ABQ9GNY7_9NEOP</name>
<reference evidence="1 2" key="1">
    <citation type="submission" date="2023-02" db="EMBL/GenBank/DDBJ databases">
        <title>LHISI_Scaffold_Assembly.</title>
        <authorList>
            <person name="Stuart O.P."/>
            <person name="Cleave R."/>
            <person name="Magrath M.J.L."/>
            <person name="Mikheyev A.S."/>
        </authorList>
    </citation>
    <scope>NUCLEOTIDE SEQUENCE [LARGE SCALE GENOMIC DNA]</scope>
    <source>
        <strain evidence="1">Daus_M_001</strain>
        <tissue evidence="1">Leg muscle</tissue>
    </source>
</reference>
<keyword evidence="2" id="KW-1185">Reference proteome</keyword>
<dbReference type="EMBL" id="JARBHB010000010">
    <property type="protein sequence ID" value="KAJ8873726.1"/>
    <property type="molecule type" value="Genomic_DNA"/>
</dbReference>
<dbReference type="PANTHER" id="PTHR10773">
    <property type="entry name" value="DNA-DIRECTED RNA POLYMERASES I, II, AND III SUBUNIT RPABC2"/>
    <property type="match status" value="1"/>
</dbReference>
<dbReference type="Proteomes" id="UP001159363">
    <property type="component" value="Chromosome 9"/>
</dbReference>
<sequence>MEYTSPNSSKTVATRTLKSRYNGISCTKLGRQRSTFSDDEIIKEKRGGRPEALHEQDQERREAIMKYISRFPRMGSHYCRESSTTREYADLNKQKMREMKGDADKKAEMEAKFDDRQWQKQAVRENKREIKEDPYPKKVCATFDLQQVIFLPKTNDSMIFYIRGFPGQNKNATVTTMLLHTACNSKNIFIEFPFIFFKPNHGRNKGDSAHSCINTATEAAADVYVPSQLVPIFRIAKVKSPIYRPFAAGR</sequence>